<dbReference type="InterPro" id="IPR051313">
    <property type="entry name" value="Bact_iron-sidero_bind"/>
</dbReference>
<evidence type="ECO:0000259" key="6">
    <source>
        <dbReference type="PROSITE" id="PS50983"/>
    </source>
</evidence>
<dbReference type="RefSeq" id="WP_379872809.1">
    <property type="nucleotide sequence ID" value="NZ_JBHTBH010000010.1"/>
</dbReference>
<name>A0ABW2KLG2_9ACTN</name>
<sequence>MDTRTRRATSALGALAVLPLLATAACAPGGAQQDGGSGPAAITVEHALGTVELAAPPERVVTLSPADTDLALALGVTPVAMAAFWGTDSGIAPWQEKALSGGDPAILRPDADGAIPIEQVAAAEPDVILATGLYTIDGQYERLDQIAPTLAY</sequence>
<evidence type="ECO:0000256" key="4">
    <source>
        <dbReference type="ARBA" id="ARBA00022729"/>
    </source>
</evidence>
<keyword evidence="4 5" id="KW-0732">Signal</keyword>
<dbReference type="PROSITE" id="PS51257">
    <property type="entry name" value="PROKAR_LIPOPROTEIN"/>
    <property type="match status" value="1"/>
</dbReference>
<dbReference type="InterPro" id="IPR002491">
    <property type="entry name" value="ABC_transptr_periplasmic_BD"/>
</dbReference>
<feature type="chain" id="PRO_5046753907" evidence="5">
    <location>
        <begin position="25"/>
        <end position="152"/>
    </location>
</feature>
<comment type="subcellular location">
    <subcellularLocation>
        <location evidence="1">Cell envelope</location>
    </subcellularLocation>
</comment>
<dbReference type="EMBL" id="JBHTBH010000010">
    <property type="protein sequence ID" value="MFC7330175.1"/>
    <property type="molecule type" value="Genomic_DNA"/>
</dbReference>
<dbReference type="PANTHER" id="PTHR30532:SF24">
    <property type="entry name" value="FERRIC ENTEROBACTIN-BINDING PERIPLASMIC PROTEIN FEPB"/>
    <property type="match status" value="1"/>
</dbReference>
<protein>
    <submittedName>
        <fullName evidence="7">ABC transporter substrate-binding protein</fullName>
    </submittedName>
</protein>
<evidence type="ECO:0000256" key="1">
    <source>
        <dbReference type="ARBA" id="ARBA00004196"/>
    </source>
</evidence>
<feature type="domain" description="Fe/B12 periplasmic-binding" evidence="6">
    <location>
        <begin position="59"/>
        <end position="152"/>
    </location>
</feature>
<evidence type="ECO:0000256" key="3">
    <source>
        <dbReference type="ARBA" id="ARBA00022448"/>
    </source>
</evidence>
<accession>A0ABW2KLG2</accession>
<evidence type="ECO:0000313" key="7">
    <source>
        <dbReference type="EMBL" id="MFC7330175.1"/>
    </source>
</evidence>
<dbReference type="Proteomes" id="UP001596540">
    <property type="component" value="Unassembled WGS sequence"/>
</dbReference>
<gene>
    <name evidence="7" type="ORF">ACFQRF_20820</name>
</gene>
<dbReference type="SUPFAM" id="SSF53807">
    <property type="entry name" value="Helical backbone' metal receptor"/>
    <property type="match status" value="1"/>
</dbReference>
<keyword evidence="3" id="KW-0813">Transport</keyword>
<comment type="caution">
    <text evidence="7">The sequence shown here is derived from an EMBL/GenBank/DDBJ whole genome shotgun (WGS) entry which is preliminary data.</text>
</comment>
<feature type="signal peptide" evidence="5">
    <location>
        <begin position="1"/>
        <end position="24"/>
    </location>
</feature>
<dbReference type="PANTHER" id="PTHR30532">
    <property type="entry name" value="IRON III DICITRATE-BINDING PERIPLASMIC PROTEIN"/>
    <property type="match status" value="1"/>
</dbReference>
<keyword evidence="8" id="KW-1185">Reference proteome</keyword>
<reference evidence="8" key="1">
    <citation type="journal article" date="2019" name="Int. J. Syst. Evol. Microbiol.">
        <title>The Global Catalogue of Microorganisms (GCM) 10K type strain sequencing project: providing services to taxonomists for standard genome sequencing and annotation.</title>
        <authorList>
            <consortium name="The Broad Institute Genomics Platform"/>
            <consortium name="The Broad Institute Genome Sequencing Center for Infectious Disease"/>
            <person name="Wu L."/>
            <person name="Ma J."/>
        </authorList>
    </citation>
    <scope>NUCLEOTIDE SEQUENCE [LARGE SCALE GENOMIC DNA]</scope>
    <source>
        <strain evidence="8">CGMCC 4.7382</strain>
    </source>
</reference>
<evidence type="ECO:0000313" key="8">
    <source>
        <dbReference type="Proteomes" id="UP001596540"/>
    </source>
</evidence>
<proteinExistence type="inferred from homology"/>
<organism evidence="7 8">
    <name type="scientific">Marinactinospora rubrisoli</name>
    <dbReference type="NCBI Taxonomy" id="2715399"/>
    <lineage>
        <taxon>Bacteria</taxon>
        <taxon>Bacillati</taxon>
        <taxon>Actinomycetota</taxon>
        <taxon>Actinomycetes</taxon>
        <taxon>Streptosporangiales</taxon>
        <taxon>Nocardiopsidaceae</taxon>
        <taxon>Marinactinospora</taxon>
    </lineage>
</organism>
<comment type="similarity">
    <text evidence="2">Belongs to the bacterial solute-binding protein 8 family.</text>
</comment>
<evidence type="ECO:0000256" key="5">
    <source>
        <dbReference type="SAM" id="SignalP"/>
    </source>
</evidence>
<dbReference type="PROSITE" id="PS50983">
    <property type="entry name" value="FE_B12_PBP"/>
    <property type="match status" value="1"/>
</dbReference>
<dbReference type="Pfam" id="PF01497">
    <property type="entry name" value="Peripla_BP_2"/>
    <property type="match status" value="1"/>
</dbReference>
<evidence type="ECO:0000256" key="2">
    <source>
        <dbReference type="ARBA" id="ARBA00008814"/>
    </source>
</evidence>
<dbReference type="Gene3D" id="3.40.50.1980">
    <property type="entry name" value="Nitrogenase molybdenum iron protein domain"/>
    <property type="match status" value="1"/>
</dbReference>